<gene>
    <name evidence="2" type="ORF">OCV99_07390</name>
</gene>
<evidence type="ECO:0000313" key="3">
    <source>
        <dbReference type="Proteomes" id="UP001652431"/>
    </source>
</evidence>
<dbReference type="CDD" id="cd00093">
    <property type="entry name" value="HTH_XRE"/>
    <property type="match status" value="1"/>
</dbReference>
<evidence type="ECO:0000313" key="2">
    <source>
        <dbReference type="EMBL" id="MCU6686373.1"/>
    </source>
</evidence>
<dbReference type="Gene3D" id="1.10.260.40">
    <property type="entry name" value="lambda repressor-like DNA-binding domains"/>
    <property type="match status" value="1"/>
</dbReference>
<dbReference type="EMBL" id="JAOQJU010000006">
    <property type="protein sequence ID" value="MCU6686373.1"/>
    <property type="molecule type" value="Genomic_DNA"/>
</dbReference>
<dbReference type="Proteomes" id="UP001652431">
    <property type="component" value="Unassembled WGS sequence"/>
</dbReference>
<name>A0ABT2RLT3_9FIRM</name>
<proteinExistence type="predicted"/>
<keyword evidence="3" id="KW-1185">Reference proteome</keyword>
<comment type="caution">
    <text evidence="2">The sequence shown here is derived from an EMBL/GenBank/DDBJ whole genome shotgun (WGS) entry which is preliminary data.</text>
</comment>
<dbReference type="InterPro" id="IPR010982">
    <property type="entry name" value="Lambda_DNA-bd_dom_sf"/>
</dbReference>
<dbReference type="Pfam" id="PF01381">
    <property type="entry name" value="HTH_3"/>
    <property type="match status" value="1"/>
</dbReference>
<accession>A0ABT2RLT3</accession>
<sequence length="124" mass="13801">MVKMNEIISNNIINIMKQSGKKQIDLAGYLGVSKQIVSKMLSGARIINAIELQKIAEFLSVSMESLVKVPEVIPETNAVKAFMGKVESQEAKEGLKIADEIADLICFYARTRENAEEMLKPWEA</sequence>
<dbReference type="InterPro" id="IPR001387">
    <property type="entry name" value="Cro/C1-type_HTH"/>
</dbReference>
<organism evidence="2 3">
    <name type="scientific">Dorea acetigenes</name>
    <dbReference type="NCBI Taxonomy" id="2981787"/>
    <lineage>
        <taxon>Bacteria</taxon>
        <taxon>Bacillati</taxon>
        <taxon>Bacillota</taxon>
        <taxon>Clostridia</taxon>
        <taxon>Lachnospirales</taxon>
        <taxon>Lachnospiraceae</taxon>
        <taxon>Dorea</taxon>
    </lineage>
</organism>
<protein>
    <submittedName>
        <fullName evidence="2">Helix-turn-helix transcriptional regulator</fullName>
    </submittedName>
</protein>
<feature type="domain" description="HTH cro/C1-type" evidence="1">
    <location>
        <begin position="12"/>
        <end position="66"/>
    </location>
</feature>
<evidence type="ECO:0000259" key="1">
    <source>
        <dbReference type="PROSITE" id="PS50943"/>
    </source>
</evidence>
<dbReference type="PROSITE" id="PS50943">
    <property type="entry name" value="HTH_CROC1"/>
    <property type="match status" value="1"/>
</dbReference>
<reference evidence="2 3" key="1">
    <citation type="journal article" date="2021" name="ISME Commun">
        <title>Automated analysis of genomic sequences facilitates high-throughput and comprehensive description of bacteria.</title>
        <authorList>
            <person name="Hitch T.C.A."/>
        </authorList>
    </citation>
    <scope>NUCLEOTIDE SEQUENCE [LARGE SCALE GENOMIC DNA]</scope>
    <source>
        <strain evidence="2 3">Sanger_03</strain>
    </source>
</reference>
<dbReference type="RefSeq" id="WP_227192933.1">
    <property type="nucleotide sequence ID" value="NZ_JAOQJU010000006.1"/>
</dbReference>
<dbReference type="SUPFAM" id="SSF47413">
    <property type="entry name" value="lambda repressor-like DNA-binding domains"/>
    <property type="match status" value="1"/>
</dbReference>
<dbReference type="SMART" id="SM00530">
    <property type="entry name" value="HTH_XRE"/>
    <property type="match status" value="1"/>
</dbReference>